<dbReference type="STRING" id="283909.R7VBW9"/>
<dbReference type="SUPFAM" id="SSF46785">
    <property type="entry name" value="Winged helix' DNA-binding domain"/>
    <property type="match status" value="1"/>
</dbReference>
<evidence type="ECO:0000256" key="3">
    <source>
        <dbReference type="ARBA" id="ARBA00023125"/>
    </source>
</evidence>
<dbReference type="InterPro" id="IPR036388">
    <property type="entry name" value="WH-like_DNA-bd_sf"/>
</dbReference>
<organism evidence="10">
    <name type="scientific">Capitella teleta</name>
    <name type="common">Polychaete worm</name>
    <dbReference type="NCBI Taxonomy" id="283909"/>
    <lineage>
        <taxon>Eukaryota</taxon>
        <taxon>Metazoa</taxon>
        <taxon>Spiralia</taxon>
        <taxon>Lophotrochozoa</taxon>
        <taxon>Annelida</taxon>
        <taxon>Polychaeta</taxon>
        <taxon>Sedentaria</taxon>
        <taxon>Scolecida</taxon>
        <taxon>Capitellidae</taxon>
        <taxon>Capitella</taxon>
    </lineage>
</organism>
<dbReference type="InterPro" id="IPR036390">
    <property type="entry name" value="WH_DNA-bd_sf"/>
</dbReference>
<comment type="subcellular location">
    <subcellularLocation>
        <location evidence="1 8">Nucleus</location>
    </subcellularLocation>
</comment>
<evidence type="ECO:0000259" key="9">
    <source>
        <dbReference type="PROSITE" id="PS50039"/>
    </source>
</evidence>
<dbReference type="AlphaFoldDB" id="R7VBW9"/>
<dbReference type="FunFam" id="1.10.10.10:FF:000135">
    <property type="entry name" value="forkhead box protein G1"/>
    <property type="match status" value="1"/>
</dbReference>
<dbReference type="GO" id="GO:0000987">
    <property type="term" value="F:cis-regulatory region sequence-specific DNA binding"/>
    <property type="evidence" value="ECO:0007669"/>
    <property type="project" value="TreeGrafter"/>
</dbReference>
<reference evidence="10 12" key="2">
    <citation type="journal article" date="2013" name="Nature">
        <title>Insights into bilaterian evolution from three spiralian genomes.</title>
        <authorList>
            <person name="Simakov O."/>
            <person name="Marletaz F."/>
            <person name="Cho S.J."/>
            <person name="Edsinger-Gonzales E."/>
            <person name="Havlak P."/>
            <person name="Hellsten U."/>
            <person name="Kuo D.H."/>
            <person name="Larsson T."/>
            <person name="Lv J."/>
            <person name="Arendt D."/>
            <person name="Savage R."/>
            <person name="Osoegawa K."/>
            <person name="de Jong P."/>
            <person name="Grimwood J."/>
            <person name="Chapman J.A."/>
            <person name="Shapiro H."/>
            <person name="Aerts A."/>
            <person name="Otillar R.P."/>
            <person name="Terry A.Y."/>
            <person name="Boore J.L."/>
            <person name="Grigoriev I.V."/>
            <person name="Lindberg D.R."/>
            <person name="Seaver E.C."/>
            <person name="Weisblat D.A."/>
            <person name="Putnam N.H."/>
            <person name="Rokhsar D.S."/>
        </authorList>
    </citation>
    <scope>NUCLEOTIDE SEQUENCE</scope>
    <source>
        <strain evidence="10 12">I ESC-2004</strain>
    </source>
</reference>
<proteinExistence type="predicted"/>
<feature type="domain" description="Fork-head" evidence="9">
    <location>
        <begin position="109"/>
        <end position="196"/>
    </location>
</feature>
<evidence type="ECO:0000256" key="1">
    <source>
        <dbReference type="ARBA" id="ARBA00004123"/>
    </source>
</evidence>
<dbReference type="PRINTS" id="PR00053">
    <property type="entry name" value="FORKHEAD"/>
</dbReference>
<evidence type="ECO:0000313" key="10">
    <source>
        <dbReference type="EMBL" id="ELU16338.1"/>
    </source>
</evidence>
<evidence type="ECO:0000256" key="7">
    <source>
        <dbReference type="ARBA" id="ARBA00034870"/>
    </source>
</evidence>
<dbReference type="HOGENOM" id="CLU_077699_1_3_1"/>
<dbReference type="InterPro" id="IPR018122">
    <property type="entry name" value="TF_fork_head_CS_1"/>
</dbReference>
<dbReference type="GO" id="GO:0003700">
    <property type="term" value="F:DNA-binding transcription factor activity"/>
    <property type="evidence" value="ECO:0007669"/>
    <property type="project" value="InterPro"/>
</dbReference>
<evidence type="ECO:0000256" key="5">
    <source>
        <dbReference type="ARBA" id="ARBA00023242"/>
    </source>
</evidence>
<dbReference type="PROSITE" id="PS50039">
    <property type="entry name" value="FORK_HEAD_3"/>
    <property type="match status" value="1"/>
</dbReference>
<reference evidence="12" key="1">
    <citation type="submission" date="2012-12" db="EMBL/GenBank/DDBJ databases">
        <authorList>
            <person name="Hellsten U."/>
            <person name="Grimwood J."/>
            <person name="Chapman J.A."/>
            <person name="Shapiro H."/>
            <person name="Aerts A."/>
            <person name="Otillar R.P."/>
            <person name="Terry A.Y."/>
            <person name="Boore J.L."/>
            <person name="Simakov O."/>
            <person name="Marletaz F."/>
            <person name="Cho S.-J."/>
            <person name="Edsinger-Gonzales E."/>
            <person name="Havlak P."/>
            <person name="Kuo D.-H."/>
            <person name="Larsson T."/>
            <person name="Lv J."/>
            <person name="Arendt D."/>
            <person name="Savage R."/>
            <person name="Osoegawa K."/>
            <person name="de Jong P."/>
            <person name="Lindberg D.R."/>
            <person name="Seaver E.C."/>
            <person name="Weisblat D.A."/>
            <person name="Putnam N.H."/>
            <person name="Grigoriev I.V."/>
            <person name="Rokhsar D.S."/>
        </authorList>
    </citation>
    <scope>NUCLEOTIDE SEQUENCE</scope>
    <source>
        <strain evidence="12">I ESC-2004</strain>
    </source>
</reference>
<keyword evidence="3 8" id="KW-0238">DNA-binding</keyword>
<evidence type="ECO:0000256" key="8">
    <source>
        <dbReference type="PROSITE-ProRule" id="PRU00089"/>
    </source>
</evidence>
<evidence type="ECO:0000313" key="11">
    <source>
        <dbReference type="EnsemblMetazoa" id="CapteP102038"/>
    </source>
</evidence>
<reference evidence="11" key="3">
    <citation type="submission" date="2015-06" db="UniProtKB">
        <authorList>
            <consortium name="EnsemblMetazoa"/>
        </authorList>
    </citation>
    <scope>IDENTIFICATION</scope>
</reference>
<comment type="function">
    <text evidence="6">Acts as a transcriptional repressor. May be involved in DNA damage-inducible cell cycle arrests (checkpoints).</text>
</comment>
<dbReference type="SMART" id="SM00339">
    <property type="entry name" value="FH"/>
    <property type="match status" value="1"/>
</dbReference>
<dbReference type="EMBL" id="KB293181">
    <property type="protein sequence ID" value="ELU16338.1"/>
    <property type="molecule type" value="Genomic_DNA"/>
</dbReference>
<keyword evidence="5 8" id="KW-0539">Nucleus</keyword>
<dbReference type="OrthoDB" id="5954824at2759"/>
<dbReference type="InterPro" id="IPR047119">
    <property type="entry name" value="FOXN2/3-like"/>
</dbReference>
<dbReference type="GO" id="GO:0005634">
    <property type="term" value="C:nucleus"/>
    <property type="evidence" value="ECO:0007669"/>
    <property type="project" value="UniProtKB-SubCell"/>
</dbReference>
<evidence type="ECO:0000256" key="4">
    <source>
        <dbReference type="ARBA" id="ARBA00023163"/>
    </source>
</evidence>
<dbReference type="PANTHER" id="PTHR13962">
    <property type="entry name" value="FORKHEAD BOX PROTEIN N3-LIKE PROTEIN-RELATED"/>
    <property type="match status" value="1"/>
</dbReference>
<dbReference type="OMA" id="CHIFMAI"/>
<dbReference type="EnsemblMetazoa" id="CapteT102038">
    <property type="protein sequence ID" value="CapteP102038"/>
    <property type="gene ID" value="CapteG102038"/>
</dbReference>
<dbReference type="InterPro" id="IPR047404">
    <property type="entry name" value="FH_FOXN3"/>
</dbReference>
<dbReference type="EMBL" id="AMQN01004320">
    <property type="status" value="NOT_ANNOTATED_CDS"/>
    <property type="molecule type" value="Genomic_DNA"/>
</dbReference>
<accession>R7VBW9</accession>
<keyword evidence="2" id="KW-0805">Transcription regulation</keyword>
<gene>
    <name evidence="10" type="ORF">CAPTEDRAFT_102038</name>
</gene>
<evidence type="ECO:0000256" key="2">
    <source>
        <dbReference type="ARBA" id="ARBA00023015"/>
    </source>
</evidence>
<dbReference type="InterPro" id="IPR001766">
    <property type="entry name" value="Fork_head_dom"/>
</dbReference>
<evidence type="ECO:0000313" key="12">
    <source>
        <dbReference type="Proteomes" id="UP000014760"/>
    </source>
</evidence>
<dbReference type="Gene3D" id="1.10.10.10">
    <property type="entry name" value="Winged helix-like DNA-binding domain superfamily/Winged helix DNA-binding domain"/>
    <property type="match status" value="1"/>
</dbReference>
<protein>
    <recommendedName>
        <fullName evidence="7">Forkhead box protein N3</fullName>
    </recommendedName>
</protein>
<dbReference type="Pfam" id="PF00250">
    <property type="entry name" value="Forkhead"/>
    <property type="match status" value="1"/>
</dbReference>
<dbReference type="PANTHER" id="PTHR13962:SF22">
    <property type="entry name" value="FORKHEAD BOX PROTEIN N3-LIKE PROTEIN"/>
    <property type="match status" value="1"/>
</dbReference>
<keyword evidence="4" id="KW-0804">Transcription</keyword>
<keyword evidence="12" id="KW-1185">Reference proteome</keyword>
<evidence type="ECO:0000256" key="6">
    <source>
        <dbReference type="ARBA" id="ARBA00034657"/>
    </source>
</evidence>
<dbReference type="PROSITE" id="PS00657">
    <property type="entry name" value="FORK_HEAD_1"/>
    <property type="match status" value="1"/>
</dbReference>
<dbReference type="InterPro" id="IPR030456">
    <property type="entry name" value="TF_fork_head_CS_2"/>
</dbReference>
<sequence>MHESDSEFSDCDDFADFPDPLSASCFSEIRLDKVKKEDGVDGEEDEELTSLSWLQDGDLLKNLSSGDRALCTSPLDDIKENSDGSHNVAMNVPHPTNIPYNPQKHVNSKPPYSFSCLIFMAIEDSPVKKLPVKDIYHWILSHFPYFQNAPTGWKNSVRHNLSLNKCFKKVEKEKGQGIGKGSLWCIDPDFRPNLLQALRKTPYHPYHQLQMMSNASSTPQPTGTAISE</sequence>
<dbReference type="CDD" id="cd20059">
    <property type="entry name" value="FH_FOXN3"/>
    <property type="match status" value="1"/>
</dbReference>
<name>R7VBW9_CAPTE</name>
<feature type="DNA-binding region" description="Fork-head" evidence="8">
    <location>
        <begin position="109"/>
        <end position="196"/>
    </location>
</feature>
<dbReference type="PROSITE" id="PS00658">
    <property type="entry name" value="FORK_HEAD_2"/>
    <property type="match status" value="1"/>
</dbReference>
<dbReference type="Proteomes" id="UP000014760">
    <property type="component" value="Unassembled WGS sequence"/>
</dbReference>